<keyword evidence="2" id="KW-1185">Reference proteome</keyword>
<evidence type="ECO:0000313" key="1">
    <source>
        <dbReference type="EMBL" id="GIG55220.1"/>
    </source>
</evidence>
<reference evidence="1" key="1">
    <citation type="submission" date="2021-01" db="EMBL/GenBank/DDBJ databases">
        <title>Whole genome shotgun sequence of Demequina activiva NBRC 110675.</title>
        <authorList>
            <person name="Komaki H."/>
            <person name="Tamura T."/>
        </authorList>
    </citation>
    <scope>NUCLEOTIDE SEQUENCE</scope>
    <source>
        <strain evidence="1">NBRC 110675</strain>
    </source>
</reference>
<gene>
    <name evidence="1" type="ORF">Dac01nite_19720</name>
</gene>
<name>A0A919Q7J4_9MICO</name>
<proteinExistence type="predicted"/>
<evidence type="ECO:0000313" key="2">
    <source>
        <dbReference type="Proteomes" id="UP000652354"/>
    </source>
</evidence>
<comment type="caution">
    <text evidence="1">The sequence shown here is derived from an EMBL/GenBank/DDBJ whole genome shotgun (WGS) entry which is preliminary data.</text>
</comment>
<dbReference type="AlphaFoldDB" id="A0A919Q7J4"/>
<sequence>MHRNQTMIAVIQMKIQKVHTTRSQKLSMSVSFPGRPSERSPSYAATGIAAGAGSDVLGLSMALSGTARHPGAAELPAPT</sequence>
<organism evidence="1 2">
    <name type="scientific">Demequina activiva</name>
    <dbReference type="NCBI Taxonomy" id="1582364"/>
    <lineage>
        <taxon>Bacteria</taxon>
        <taxon>Bacillati</taxon>
        <taxon>Actinomycetota</taxon>
        <taxon>Actinomycetes</taxon>
        <taxon>Micrococcales</taxon>
        <taxon>Demequinaceae</taxon>
        <taxon>Demequina</taxon>
    </lineage>
</organism>
<accession>A0A919Q7J4</accession>
<dbReference type="EMBL" id="BONR01000004">
    <property type="protein sequence ID" value="GIG55220.1"/>
    <property type="molecule type" value="Genomic_DNA"/>
</dbReference>
<dbReference type="Proteomes" id="UP000652354">
    <property type="component" value="Unassembled WGS sequence"/>
</dbReference>
<protein>
    <submittedName>
        <fullName evidence="1">Uncharacterized protein</fullName>
    </submittedName>
</protein>